<dbReference type="GO" id="GO:0005634">
    <property type="term" value="C:nucleus"/>
    <property type="evidence" value="ECO:0007669"/>
    <property type="project" value="TreeGrafter"/>
</dbReference>
<keyword evidence="8" id="KW-1185">Reference proteome</keyword>
<dbReference type="Pfam" id="PF00651">
    <property type="entry name" value="BTB"/>
    <property type="match status" value="1"/>
</dbReference>
<reference evidence="7" key="1">
    <citation type="submission" date="2021-02" db="EMBL/GenBank/DDBJ databases">
        <authorList>
            <person name="Bekaert M."/>
        </authorList>
    </citation>
    <scope>NUCLEOTIDE SEQUENCE</scope>
    <source>
        <strain evidence="7">IoA-00</strain>
    </source>
</reference>
<dbReference type="GO" id="GO:0006357">
    <property type="term" value="P:regulation of transcription by RNA polymerase II"/>
    <property type="evidence" value="ECO:0007669"/>
    <property type="project" value="TreeGrafter"/>
</dbReference>
<dbReference type="InterPro" id="IPR011333">
    <property type="entry name" value="SKP1/BTB/POZ_sf"/>
</dbReference>
<feature type="region of interest" description="Disordered" evidence="6">
    <location>
        <begin position="451"/>
        <end position="485"/>
    </location>
</feature>
<gene>
    <name evidence="7" type="ORF">LSAA_8216</name>
</gene>
<feature type="compositionally biased region" description="Acidic residues" evidence="6">
    <location>
        <begin position="423"/>
        <end position="433"/>
    </location>
</feature>
<evidence type="ECO:0000256" key="2">
    <source>
        <dbReference type="ARBA" id="ARBA00022782"/>
    </source>
</evidence>
<dbReference type="InterPro" id="IPR051095">
    <property type="entry name" value="Dros_DevTransReg"/>
</dbReference>
<dbReference type="GO" id="GO:0008406">
    <property type="term" value="P:gonad development"/>
    <property type="evidence" value="ECO:0007669"/>
    <property type="project" value="UniProtKB-ARBA"/>
</dbReference>
<evidence type="ECO:0000256" key="4">
    <source>
        <dbReference type="ARBA" id="ARBA00023242"/>
    </source>
</evidence>
<evidence type="ECO:0000256" key="5">
    <source>
        <dbReference type="ARBA" id="ARBA00037382"/>
    </source>
</evidence>
<dbReference type="GO" id="GO:0045476">
    <property type="term" value="P:nurse cell apoptotic process"/>
    <property type="evidence" value="ECO:0007669"/>
    <property type="project" value="UniProtKB-ARBA"/>
</dbReference>
<keyword evidence="3" id="KW-0524">Neurogenesis</keyword>
<evidence type="ECO:0000256" key="3">
    <source>
        <dbReference type="ARBA" id="ARBA00022902"/>
    </source>
</evidence>
<dbReference type="PANTHER" id="PTHR23110">
    <property type="entry name" value="BTB DOMAIN TRANSCRIPTION FACTOR"/>
    <property type="match status" value="1"/>
</dbReference>
<feature type="compositionally biased region" description="Pro residues" evidence="6">
    <location>
        <begin position="276"/>
        <end position="296"/>
    </location>
</feature>
<dbReference type="SMART" id="SM00225">
    <property type="entry name" value="BTB"/>
    <property type="match status" value="1"/>
</dbReference>
<feature type="compositionally biased region" description="Low complexity" evidence="6">
    <location>
        <begin position="390"/>
        <end position="399"/>
    </location>
</feature>
<dbReference type="GO" id="GO:0045467">
    <property type="term" value="P:R7 cell development"/>
    <property type="evidence" value="ECO:0007669"/>
    <property type="project" value="UniProtKB-ARBA"/>
</dbReference>
<feature type="compositionally biased region" description="Basic and acidic residues" evidence="6">
    <location>
        <begin position="373"/>
        <end position="385"/>
    </location>
</feature>
<dbReference type="GO" id="GO:0035167">
    <property type="term" value="P:larval lymph gland hemopoiesis"/>
    <property type="evidence" value="ECO:0007669"/>
    <property type="project" value="UniProtKB-ARBA"/>
</dbReference>
<dbReference type="GO" id="GO:0048813">
    <property type="term" value="P:dendrite morphogenesis"/>
    <property type="evidence" value="ECO:0007669"/>
    <property type="project" value="UniProtKB-ARBA"/>
</dbReference>
<proteinExistence type="predicted"/>
<keyword evidence="4" id="KW-0539">Nucleus</keyword>
<dbReference type="Gene3D" id="3.30.710.10">
    <property type="entry name" value="Potassium Channel Kv1.1, Chain A"/>
    <property type="match status" value="1"/>
</dbReference>
<feature type="region of interest" description="Disordered" evidence="6">
    <location>
        <begin position="249"/>
        <end position="399"/>
    </location>
</feature>
<dbReference type="SUPFAM" id="SSF54695">
    <property type="entry name" value="POZ domain"/>
    <property type="match status" value="1"/>
</dbReference>
<name>A0A7R8CPJ6_LEPSM</name>
<protein>
    <submittedName>
        <fullName evidence="7">Uncharacterized protein</fullName>
    </submittedName>
</protein>
<dbReference type="PANTHER" id="PTHR23110:SF111">
    <property type="entry name" value="LONGITUDINALS LACKING PROTEIN, ISOFORMS F_I_K_T"/>
    <property type="match status" value="1"/>
</dbReference>
<comment type="function">
    <text evidence="5">Putative transcription factor required for axon growth and guidance in the central and peripheral nervous systems. Repels CNS axons away from the midline by promoting the expression of the midline repellent sli and its receptor robo.</text>
</comment>
<dbReference type="CDD" id="cd18315">
    <property type="entry name" value="BTB_POZ_BAB-like"/>
    <property type="match status" value="1"/>
</dbReference>
<sequence length="601" mass="65946">MSSFISSVSGRVSCSILALVGSRVSSLRTSKQLPGNEDTDTPIHYNSINYIHINQNKSTDSGVEMSGNSSTSNSNNMQYFSLRWNNHPVNLVSVFSGLYDSETLVDVTLAAGGKHIMAHKMLLSACSDYFQTLFSTNPCQHPIVILKDVSFDDLRTVVQFMYNGIVNVSSEKLPGVLKTADTLQIKGLGEKFNEGVGHLMDHSSDRKRFSIKHDSKLLSVPSTQSGSGDYRQLSTESLPEYLHRSRDFSSRQHSYESPHQSFESFSGSLNLKLSSPPLPLPANSPPPPLPANSPPPKHLRKKFRRLSGCGSSSERGNSIEETDRSLGVNRGVSPAIPFTSSRQSSYGDSEEKKRELFSSARSSRSGESNKSSMSEHSKDTVENNRIKKASLSSSGQSLSQEEIISAKNWSLKNMHTKQSSNESLEEMKEEESASDLSSKFKKKRYLLKRQNRLEKSTTGDTSPSISSSTMEKQSDTGYISSSFDNIMKSSPSSPLNYNYPTSPSPPVSTHHNLTMNCLPPPPQMIPPQDNNPGCISPSSNTMFHPPISTNTKSLSCSSISSPIIECHSPSIPTLFTPLSLPTTSLLSFPTVFNTNPLNFLM</sequence>
<feature type="compositionally biased region" description="Low complexity" evidence="6">
    <location>
        <begin position="357"/>
        <end position="372"/>
    </location>
</feature>
<organism evidence="7 8">
    <name type="scientific">Lepeophtheirus salmonis</name>
    <name type="common">Salmon louse</name>
    <name type="synonym">Caligus salmonis</name>
    <dbReference type="NCBI Taxonomy" id="72036"/>
    <lineage>
        <taxon>Eukaryota</taxon>
        <taxon>Metazoa</taxon>
        <taxon>Ecdysozoa</taxon>
        <taxon>Arthropoda</taxon>
        <taxon>Crustacea</taxon>
        <taxon>Multicrustacea</taxon>
        <taxon>Hexanauplia</taxon>
        <taxon>Copepoda</taxon>
        <taxon>Siphonostomatoida</taxon>
        <taxon>Caligidae</taxon>
        <taxon>Lepeophtheirus</taxon>
    </lineage>
</organism>
<dbReference type="EMBL" id="HG994582">
    <property type="protein sequence ID" value="CAF2883845.1"/>
    <property type="molecule type" value="Genomic_DNA"/>
</dbReference>
<accession>A0A7R8CPJ6</accession>
<dbReference type="OrthoDB" id="6355173at2759"/>
<feature type="region of interest" description="Disordered" evidence="6">
    <location>
        <begin position="414"/>
        <end position="438"/>
    </location>
</feature>
<keyword evidence="2" id="KW-0221">Differentiation</keyword>
<dbReference type="GO" id="GO:0016199">
    <property type="term" value="P:axon midline choice point recognition"/>
    <property type="evidence" value="ECO:0007669"/>
    <property type="project" value="UniProtKB-ARBA"/>
</dbReference>
<evidence type="ECO:0000313" key="7">
    <source>
        <dbReference type="EMBL" id="CAF2883845.1"/>
    </source>
</evidence>
<feature type="compositionally biased region" description="Polar residues" evidence="6">
    <location>
        <begin position="338"/>
        <end position="347"/>
    </location>
</feature>
<feature type="compositionally biased region" description="Polar residues" evidence="6">
    <location>
        <begin position="257"/>
        <end position="267"/>
    </location>
</feature>
<dbReference type="GO" id="GO:0007464">
    <property type="term" value="P:R3/R4 cell fate commitment"/>
    <property type="evidence" value="ECO:0007669"/>
    <property type="project" value="UniProtKB-ARBA"/>
</dbReference>
<dbReference type="Proteomes" id="UP000675881">
    <property type="component" value="Chromosome 3"/>
</dbReference>
<evidence type="ECO:0000313" key="8">
    <source>
        <dbReference type="Proteomes" id="UP000675881"/>
    </source>
</evidence>
<dbReference type="PROSITE" id="PS50097">
    <property type="entry name" value="BTB"/>
    <property type="match status" value="1"/>
</dbReference>
<dbReference type="GO" id="GO:0007526">
    <property type="term" value="P:larval somatic muscle development"/>
    <property type="evidence" value="ECO:0007669"/>
    <property type="project" value="UniProtKB-ARBA"/>
</dbReference>
<dbReference type="InterPro" id="IPR000210">
    <property type="entry name" value="BTB/POZ_dom"/>
</dbReference>
<feature type="compositionally biased region" description="Polar residues" evidence="6">
    <location>
        <begin position="458"/>
        <end position="485"/>
    </location>
</feature>
<dbReference type="AlphaFoldDB" id="A0A7R8CPJ6"/>
<keyword evidence="1" id="KW-0217">Developmental protein</keyword>
<evidence type="ECO:0000256" key="6">
    <source>
        <dbReference type="SAM" id="MobiDB-lite"/>
    </source>
</evidence>
<evidence type="ECO:0000256" key="1">
    <source>
        <dbReference type="ARBA" id="ARBA00022473"/>
    </source>
</evidence>